<dbReference type="Pfam" id="PF19270">
    <property type="entry name" value="FBO_C"/>
    <property type="match status" value="1"/>
</dbReference>
<keyword evidence="5" id="KW-1185">Reference proteome</keyword>
<dbReference type="InterPro" id="IPR036047">
    <property type="entry name" value="F-box-like_dom_sf"/>
</dbReference>
<name>A0A7I8VFN7_9ANNE</name>
<keyword evidence="1" id="KW-0833">Ubl conjugation pathway</keyword>
<dbReference type="EMBL" id="CAJFCJ010000005">
    <property type="protein sequence ID" value="CAD5115107.1"/>
    <property type="molecule type" value="Genomic_DNA"/>
</dbReference>
<sequence length="415" mass="48416">MEGFGPLIIEESDESSESFLSIEDQLAKFREQWQSELRSNKSGQNLDLNICQPTEEEEAKYLFLQGIEAERSHCLPEAIKYYRKAVQLVPDIEFRITEDDISRADNKRNRLDSESSILSDGLSEEIENIEDVLERLFILQAQEGIVCQMELSTNRTHFSNLPPEIIAHIIKWVVGKHLDVESLENLGMVCRGLFVSSRDEKIWRGICQQIWGINCSSVKKYGCWRNMYIHRPHLRYNGVYISKMSYLRQGEVSLDGLYNPFHIVEYYRYVRFYSDGRVVHLTSPEHPRSVVGVLKWNCRLQGLQYGYYKMAGDNVTVILKRRIAEKSTYQRYKSRRNKNGEALVEKQKFQAEFTVRNVGKRAGAQLVWNRYAVLALNQLDNEEDLMEFELKPATYPPLIFSQVRSYTAYAEEPLF</sequence>
<feature type="domain" description="F-box" evidence="2">
    <location>
        <begin position="158"/>
        <end position="209"/>
    </location>
</feature>
<gene>
    <name evidence="4" type="ORF">DGYR_LOCUS3881</name>
</gene>
<dbReference type="GO" id="GO:0019005">
    <property type="term" value="C:SCF ubiquitin ligase complex"/>
    <property type="evidence" value="ECO:0007669"/>
    <property type="project" value="TreeGrafter"/>
</dbReference>
<evidence type="ECO:0000313" key="5">
    <source>
        <dbReference type="Proteomes" id="UP000549394"/>
    </source>
</evidence>
<accession>A0A7I8VFN7</accession>
<dbReference type="PANTHER" id="PTHR12874">
    <property type="entry name" value="F-BOX ONLY PROTEIN 48-RELATED"/>
    <property type="match status" value="1"/>
</dbReference>
<dbReference type="AlphaFoldDB" id="A0A7I8VFN7"/>
<dbReference type="CDD" id="cd22089">
    <property type="entry name" value="F-box_FBXO9"/>
    <property type="match status" value="1"/>
</dbReference>
<reference evidence="4 5" key="1">
    <citation type="submission" date="2020-08" db="EMBL/GenBank/DDBJ databases">
        <authorList>
            <person name="Hejnol A."/>
        </authorList>
    </citation>
    <scope>NUCLEOTIDE SEQUENCE [LARGE SCALE GENOMIC DNA]</scope>
</reference>
<dbReference type="OrthoDB" id="2117972at2759"/>
<proteinExistence type="predicted"/>
<dbReference type="PANTHER" id="PTHR12874:SF29">
    <property type="entry name" value="F-BOX ONLY PROTEIN 9"/>
    <property type="match status" value="1"/>
</dbReference>
<comment type="caution">
    <text evidence="4">The sequence shown here is derived from an EMBL/GenBank/DDBJ whole genome shotgun (WGS) entry which is preliminary data.</text>
</comment>
<evidence type="ECO:0000259" key="2">
    <source>
        <dbReference type="Pfam" id="PF12937"/>
    </source>
</evidence>
<evidence type="ECO:0000313" key="4">
    <source>
        <dbReference type="EMBL" id="CAD5115107.1"/>
    </source>
</evidence>
<dbReference type="SUPFAM" id="SSF81383">
    <property type="entry name" value="F-box domain"/>
    <property type="match status" value="1"/>
</dbReference>
<dbReference type="InterPro" id="IPR001810">
    <property type="entry name" value="F-box_dom"/>
</dbReference>
<dbReference type="GO" id="GO:0031146">
    <property type="term" value="P:SCF-dependent proteasomal ubiquitin-dependent protein catabolic process"/>
    <property type="evidence" value="ECO:0007669"/>
    <property type="project" value="TreeGrafter"/>
</dbReference>
<protein>
    <submittedName>
        <fullName evidence="4">DgyrCDS4115</fullName>
    </submittedName>
</protein>
<dbReference type="Proteomes" id="UP000549394">
    <property type="component" value="Unassembled WGS sequence"/>
</dbReference>
<evidence type="ECO:0000259" key="3">
    <source>
        <dbReference type="Pfam" id="PF19270"/>
    </source>
</evidence>
<evidence type="ECO:0000256" key="1">
    <source>
        <dbReference type="ARBA" id="ARBA00022786"/>
    </source>
</evidence>
<dbReference type="InterPro" id="IPR045464">
    <property type="entry name" value="Hrt3/FBXO9_C"/>
</dbReference>
<organism evidence="4 5">
    <name type="scientific">Dimorphilus gyrociliatus</name>
    <dbReference type="NCBI Taxonomy" id="2664684"/>
    <lineage>
        <taxon>Eukaryota</taxon>
        <taxon>Metazoa</taxon>
        <taxon>Spiralia</taxon>
        <taxon>Lophotrochozoa</taxon>
        <taxon>Annelida</taxon>
        <taxon>Polychaeta</taxon>
        <taxon>Polychaeta incertae sedis</taxon>
        <taxon>Dinophilidae</taxon>
        <taxon>Dimorphilus</taxon>
    </lineage>
</organism>
<dbReference type="Gene3D" id="1.20.1280.50">
    <property type="match status" value="1"/>
</dbReference>
<feature type="domain" description="F-box protein Hrt3/FBXO9 C-terminal" evidence="3">
    <location>
        <begin position="222"/>
        <end position="322"/>
    </location>
</feature>
<dbReference type="Pfam" id="PF12937">
    <property type="entry name" value="F-box-like"/>
    <property type="match status" value="1"/>
</dbReference>
<dbReference type="GO" id="GO:0005737">
    <property type="term" value="C:cytoplasm"/>
    <property type="evidence" value="ECO:0007669"/>
    <property type="project" value="TreeGrafter"/>
</dbReference>